<dbReference type="EMBL" id="JABTCF010000006">
    <property type="protein sequence ID" value="MBD0778347.1"/>
    <property type="molecule type" value="Genomic_DNA"/>
</dbReference>
<keyword evidence="2" id="KW-1185">Reference proteome</keyword>
<evidence type="ECO:0000313" key="2">
    <source>
        <dbReference type="Proteomes" id="UP001166021"/>
    </source>
</evidence>
<protein>
    <submittedName>
        <fullName evidence="1">Alpha-ketoglutarate decarboxylase</fullName>
    </submittedName>
</protein>
<dbReference type="Proteomes" id="UP001166021">
    <property type="component" value="Unassembled WGS sequence"/>
</dbReference>
<comment type="caution">
    <text evidence="1">The sequence shown here is derived from an EMBL/GenBank/DDBJ whole genome shotgun (WGS) entry which is preliminary data.</text>
</comment>
<dbReference type="Gene3D" id="2.40.160.60">
    <property type="entry name" value="Outer membrane protein transport protein (OMPP1/FadL/TodX)"/>
    <property type="match status" value="1"/>
</dbReference>
<accession>A0ABR7V0J0</accession>
<evidence type="ECO:0000313" key="1">
    <source>
        <dbReference type="EMBL" id="MBD0778347.1"/>
    </source>
</evidence>
<proteinExistence type="predicted"/>
<dbReference type="PROSITE" id="PS51257">
    <property type="entry name" value="PROKAR_LIPOPROTEIN"/>
    <property type="match status" value="1"/>
</dbReference>
<name>A0ABR7V0J0_9FLAO</name>
<organism evidence="1 2">
    <name type="scientific">Maribacter aquimaris</name>
    <dbReference type="NCBI Taxonomy" id="2737171"/>
    <lineage>
        <taxon>Bacteria</taxon>
        <taxon>Pseudomonadati</taxon>
        <taxon>Bacteroidota</taxon>
        <taxon>Flavobacteriia</taxon>
        <taxon>Flavobacteriales</taxon>
        <taxon>Flavobacteriaceae</taxon>
        <taxon>Maribacter</taxon>
    </lineage>
</organism>
<dbReference type="RefSeq" id="WP_188243832.1">
    <property type="nucleotide sequence ID" value="NZ_JABTCF010000006.1"/>
</dbReference>
<gene>
    <name evidence="1" type="ORF">HPE56_11130</name>
</gene>
<reference evidence="1" key="1">
    <citation type="submission" date="2020-05" db="EMBL/GenBank/DDBJ databases">
        <title>The draft genome sequence of Maribacter sp. ANRC-HE7.</title>
        <authorList>
            <person name="Mu L."/>
        </authorList>
    </citation>
    <scope>NUCLEOTIDE SEQUENCE</scope>
    <source>
        <strain evidence="1">ANRC-HE7</strain>
    </source>
</reference>
<sequence length="166" mass="18760">MKHYILSLFFLIGFSCLGQKTSHDFWNNVRFGGGIGLGFTNESFNASISPSAIYQVNDQFATGASLNFNYAKFNEDKLFAYGGSILSLYNPIPNIQLSGELEQLRINRTYALDGGNREDNYWSPALFLGIGYSNQNVTFGLRYDVLYDDDKSIYANALMPFVRVYF</sequence>